<organism evidence="2 3">
    <name type="scientific">Aliikangiella marina</name>
    <dbReference type="NCBI Taxonomy" id="1712262"/>
    <lineage>
        <taxon>Bacteria</taxon>
        <taxon>Pseudomonadati</taxon>
        <taxon>Pseudomonadota</taxon>
        <taxon>Gammaproteobacteria</taxon>
        <taxon>Oceanospirillales</taxon>
        <taxon>Pleioneaceae</taxon>
        <taxon>Aliikangiella</taxon>
    </lineage>
</organism>
<keyword evidence="1" id="KW-0812">Transmembrane</keyword>
<feature type="transmembrane region" description="Helical" evidence="1">
    <location>
        <begin position="112"/>
        <end position="135"/>
    </location>
</feature>
<keyword evidence="1" id="KW-1133">Transmembrane helix</keyword>
<accession>A0A545TIZ5</accession>
<evidence type="ECO:0000313" key="3">
    <source>
        <dbReference type="Proteomes" id="UP000317839"/>
    </source>
</evidence>
<feature type="transmembrane region" description="Helical" evidence="1">
    <location>
        <begin position="161"/>
        <end position="179"/>
    </location>
</feature>
<dbReference type="AlphaFoldDB" id="A0A545TIZ5"/>
<evidence type="ECO:0000256" key="1">
    <source>
        <dbReference type="SAM" id="Phobius"/>
    </source>
</evidence>
<proteinExistence type="predicted"/>
<dbReference type="EMBL" id="VIKR01000001">
    <property type="protein sequence ID" value="TQV77185.1"/>
    <property type="molecule type" value="Genomic_DNA"/>
</dbReference>
<dbReference type="RefSeq" id="WP_142888545.1">
    <property type="nucleotide sequence ID" value="NZ_VIKR01000001.1"/>
</dbReference>
<protein>
    <submittedName>
        <fullName evidence="2">Uncharacterized protein</fullName>
    </submittedName>
</protein>
<dbReference type="OrthoDB" id="5198105at2"/>
<comment type="caution">
    <text evidence="2">The sequence shown here is derived from an EMBL/GenBank/DDBJ whole genome shotgun (WGS) entry which is preliminary data.</text>
</comment>
<keyword evidence="3" id="KW-1185">Reference proteome</keyword>
<reference evidence="2 3" key="1">
    <citation type="submission" date="2019-06" db="EMBL/GenBank/DDBJ databases">
        <title>Draft genome of Aliikangiella marina GYP-15.</title>
        <authorList>
            <person name="Wang G."/>
        </authorList>
    </citation>
    <scope>NUCLEOTIDE SEQUENCE [LARGE SCALE GENOMIC DNA]</scope>
    <source>
        <strain evidence="2 3">GYP-15</strain>
    </source>
</reference>
<dbReference type="Proteomes" id="UP000317839">
    <property type="component" value="Unassembled WGS sequence"/>
</dbReference>
<gene>
    <name evidence="2" type="ORF">FLL45_04355</name>
</gene>
<feature type="transmembrane region" description="Helical" evidence="1">
    <location>
        <begin position="12"/>
        <end position="33"/>
    </location>
</feature>
<sequence>MLQAIQSRINGRIVLVLFVLTNAVYLTMLTYSIPELMNGTDGLPIFDMSPSGYSYQQALAILSSLGEEGRKFYLSTQLVLDLFYPLLFGLCYSSLLLWLIKLIDLKGRAWHVLSVVPFLACVSDYAENVGIWLMLSRYPDLSEELVTISSALTVTKSTLTMVYFMGLLVVLILVAVHYYKVRMAEAVD</sequence>
<feature type="transmembrane region" description="Helical" evidence="1">
    <location>
        <begin position="82"/>
        <end position="100"/>
    </location>
</feature>
<evidence type="ECO:0000313" key="2">
    <source>
        <dbReference type="EMBL" id="TQV77185.1"/>
    </source>
</evidence>
<keyword evidence="1" id="KW-0472">Membrane</keyword>
<name>A0A545TIZ5_9GAMM</name>